<dbReference type="NCBIfam" id="TIGR00377">
    <property type="entry name" value="ant_ant_sig"/>
    <property type="match status" value="1"/>
</dbReference>
<dbReference type="InterPro" id="IPR002645">
    <property type="entry name" value="STAS_dom"/>
</dbReference>
<name>A0AA35UXM9_METCP</name>
<dbReference type="InterPro" id="IPR036513">
    <property type="entry name" value="STAS_dom_sf"/>
</dbReference>
<comment type="similarity">
    <text evidence="1 2">Belongs to the anti-sigma-factor antagonist family.</text>
</comment>
<dbReference type="EMBL" id="OX458332">
    <property type="protein sequence ID" value="CAI8887307.1"/>
    <property type="molecule type" value="Genomic_DNA"/>
</dbReference>
<dbReference type="CDD" id="cd07043">
    <property type="entry name" value="STAS_anti-anti-sigma_factors"/>
    <property type="match status" value="1"/>
</dbReference>
<dbReference type="PANTHER" id="PTHR33495">
    <property type="entry name" value="ANTI-SIGMA FACTOR ANTAGONIST TM_1081-RELATED-RELATED"/>
    <property type="match status" value="1"/>
</dbReference>
<dbReference type="Proteomes" id="UP001158598">
    <property type="component" value="Chromosome"/>
</dbReference>
<accession>A0AA35UXM9</accession>
<dbReference type="RefSeq" id="WP_010960707.1">
    <property type="nucleotide sequence ID" value="NZ_CP079096.1"/>
</dbReference>
<dbReference type="AlphaFoldDB" id="A0AA35UXM9"/>
<dbReference type="PROSITE" id="PS50801">
    <property type="entry name" value="STAS"/>
    <property type="match status" value="1"/>
</dbReference>
<dbReference type="InterPro" id="IPR003658">
    <property type="entry name" value="Anti-sigma_ant"/>
</dbReference>
<organism evidence="4 5">
    <name type="scientific">Methylococcus capsulatus</name>
    <dbReference type="NCBI Taxonomy" id="414"/>
    <lineage>
        <taxon>Bacteria</taxon>
        <taxon>Pseudomonadati</taxon>
        <taxon>Pseudomonadota</taxon>
        <taxon>Gammaproteobacteria</taxon>
        <taxon>Methylococcales</taxon>
        <taxon>Methylococcaceae</taxon>
        <taxon>Methylococcus</taxon>
    </lineage>
</organism>
<dbReference type="GO" id="GO:0043856">
    <property type="term" value="F:anti-sigma factor antagonist activity"/>
    <property type="evidence" value="ECO:0007669"/>
    <property type="project" value="InterPro"/>
</dbReference>
<dbReference type="Pfam" id="PF01740">
    <property type="entry name" value="STAS"/>
    <property type="match status" value="1"/>
</dbReference>
<dbReference type="PANTHER" id="PTHR33495:SF2">
    <property type="entry name" value="ANTI-SIGMA FACTOR ANTAGONIST TM_1081-RELATED"/>
    <property type="match status" value="1"/>
</dbReference>
<protein>
    <recommendedName>
        <fullName evidence="2">Anti-sigma factor antagonist</fullName>
    </recommendedName>
</protein>
<evidence type="ECO:0000313" key="4">
    <source>
        <dbReference type="EMBL" id="CAI8887307.1"/>
    </source>
</evidence>
<evidence type="ECO:0000256" key="2">
    <source>
        <dbReference type="RuleBase" id="RU003749"/>
    </source>
</evidence>
<dbReference type="SUPFAM" id="SSF52091">
    <property type="entry name" value="SpoIIaa-like"/>
    <property type="match status" value="1"/>
</dbReference>
<sequence length="114" mass="12339">MLLKHRTQDNVDIVELGGRLVMADAAQARSELLAVVRRGTGRLVVDLSDVGFVDSSGLSVLIAAFKAIEERSGKMVLAGLSPEIQALLELTRLNEIFLVFADAERAVEYLVSAE</sequence>
<feature type="domain" description="STAS" evidence="3">
    <location>
        <begin position="1"/>
        <end position="110"/>
    </location>
</feature>
<evidence type="ECO:0000313" key="5">
    <source>
        <dbReference type="Proteomes" id="UP001158598"/>
    </source>
</evidence>
<reference evidence="4" key="1">
    <citation type="submission" date="2023-03" db="EMBL/GenBank/DDBJ databases">
        <authorList>
            <person name="Pearce D."/>
        </authorList>
    </citation>
    <scope>NUCLEOTIDE SEQUENCE</scope>
    <source>
        <strain evidence="4">Mc</strain>
    </source>
</reference>
<dbReference type="OMA" id="CSINDQV"/>
<dbReference type="GeneID" id="88223704"/>
<evidence type="ECO:0000259" key="3">
    <source>
        <dbReference type="PROSITE" id="PS50801"/>
    </source>
</evidence>
<dbReference type="Gene3D" id="3.30.750.24">
    <property type="entry name" value="STAS domain"/>
    <property type="match status" value="1"/>
</dbReference>
<evidence type="ECO:0000256" key="1">
    <source>
        <dbReference type="ARBA" id="ARBA00009013"/>
    </source>
</evidence>
<gene>
    <name evidence="4" type="ORF">MCNOR_3187</name>
</gene>
<proteinExistence type="inferred from homology"/>